<keyword evidence="6" id="KW-1133">Transmembrane helix</keyword>
<dbReference type="Proteomes" id="UP001159364">
    <property type="component" value="Linkage Group LG09"/>
</dbReference>
<dbReference type="GO" id="GO:0005886">
    <property type="term" value="C:plasma membrane"/>
    <property type="evidence" value="ECO:0007669"/>
    <property type="project" value="UniProtKB-SubCell"/>
</dbReference>
<name>A0AAV8SUC2_9ROSI</name>
<keyword evidence="2" id="KW-0325">Glycoprotein</keyword>
<protein>
    <recommendedName>
        <fullName evidence="7">X8 domain-containing protein</fullName>
    </recommendedName>
</protein>
<keyword evidence="4" id="KW-1015">Disulfide bond</keyword>
<dbReference type="GO" id="GO:0009506">
    <property type="term" value="C:plasmodesma"/>
    <property type="evidence" value="ECO:0007669"/>
    <property type="project" value="UniProtKB-ARBA"/>
</dbReference>
<dbReference type="InterPro" id="IPR012946">
    <property type="entry name" value="X8"/>
</dbReference>
<dbReference type="InterPro" id="IPR044788">
    <property type="entry name" value="X8_dom_prot"/>
</dbReference>
<dbReference type="Pfam" id="PF07983">
    <property type="entry name" value="X8"/>
    <property type="match status" value="1"/>
</dbReference>
<evidence type="ECO:0000256" key="6">
    <source>
        <dbReference type="SAM" id="Phobius"/>
    </source>
</evidence>
<dbReference type="PANTHER" id="PTHR31044">
    <property type="entry name" value="BETA-1,3 GLUCANASE"/>
    <property type="match status" value="1"/>
</dbReference>
<comment type="caution">
    <text evidence="8">The sequence shown here is derived from an EMBL/GenBank/DDBJ whole genome shotgun (WGS) entry which is preliminary data.</text>
</comment>
<evidence type="ECO:0000259" key="7">
    <source>
        <dbReference type="SMART" id="SM00768"/>
    </source>
</evidence>
<keyword evidence="6" id="KW-0812">Transmembrane</keyword>
<dbReference type="FunFam" id="1.20.58.1040:FF:000003">
    <property type="entry name" value="glucan endo-1,3-beta-glucosidase 7"/>
    <property type="match status" value="1"/>
</dbReference>
<feature type="transmembrane region" description="Helical" evidence="6">
    <location>
        <begin position="171"/>
        <end position="190"/>
    </location>
</feature>
<dbReference type="PANTHER" id="PTHR31044:SF47">
    <property type="entry name" value="CARBOHYDRATE-BINDING X8 DOMAIN SUPERFAMILY PROTEIN"/>
    <property type="match status" value="1"/>
</dbReference>
<evidence type="ECO:0000256" key="3">
    <source>
        <dbReference type="ARBA" id="ARBA00022729"/>
    </source>
</evidence>
<keyword evidence="2" id="KW-0336">GPI-anchor</keyword>
<evidence type="ECO:0000256" key="1">
    <source>
        <dbReference type="ARBA" id="ARBA00004609"/>
    </source>
</evidence>
<feature type="domain" description="X8" evidence="7">
    <location>
        <begin position="31"/>
        <end position="115"/>
    </location>
</feature>
<keyword evidence="6" id="KW-0472">Membrane</keyword>
<evidence type="ECO:0000256" key="5">
    <source>
        <dbReference type="SAM" id="MobiDB-lite"/>
    </source>
</evidence>
<evidence type="ECO:0000313" key="9">
    <source>
        <dbReference type="Proteomes" id="UP001159364"/>
    </source>
</evidence>
<dbReference type="Gene3D" id="1.20.58.1040">
    <property type="match status" value="1"/>
</dbReference>
<keyword evidence="2" id="KW-0449">Lipoprotein</keyword>
<proteinExistence type="predicted"/>
<feature type="compositionally biased region" description="Low complexity" evidence="5">
    <location>
        <begin position="119"/>
        <end position="146"/>
    </location>
</feature>
<keyword evidence="3" id="KW-0732">Signal</keyword>
<dbReference type="AlphaFoldDB" id="A0AAV8SUC2"/>
<reference evidence="8 9" key="1">
    <citation type="submission" date="2021-09" db="EMBL/GenBank/DDBJ databases">
        <title>Genomic insights and catalytic innovation underlie evolution of tropane alkaloids biosynthesis.</title>
        <authorList>
            <person name="Wang Y.-J."/>
            <person name="Tian T."/>
            <person name="Huang J.-P."/>
            <person name="Huang S.-X."/>
        </authorList>
    </citation>
    <scope>NUCLEOTIDE SEQUENCE [LARGE SCALE GENOMIC DNA]</scope>
    <source>
        <strain evidence="8">KIB-2018</strain>
        <tissue evidence="8">Leaf</tissue>
    </source>
</reference>
<evidence type="ECO:0000256" key="4">
    <source>
        <dbReference type="ARBA" id="ARBA00023157"/>
    </source>
</evidence>
<dbReference type="GO" id="GO:0098552">
    <property type="term" value="C:side of membrane"/>
    <property type="evidence" value="ECO:0007669"/>
    <property type="project" value="UniProtKB-KW"/>
</dbReference>
<sequence>METISKRLPFVSVLLSILFSIRTWVVVVEANWCVARSDASNQALQTSLDYACASGADCTPIESNGLCFLPNTIQAHASYAFNSYFQRKAMAPGSCDFSHTATIAATDPSYGSCVYPSSSSTAGGTTTGTTPTTGATNPTTLTPPTSVGTNGLNPTGRTPPLTTDNSKASSGSMTMMILVLISCLYVLLFAH</sequence>
<organism evidence="8 9">
    <name type="scientific">Erythroxylum novogranatense</name>
    <dbReference type="NCBI Taxonomy" id="1862640"/>
    <lineage>
        <taxon>Eukaryota</taxon>
        <taxon>Viridiplantae</taxon>
        <taxon>Streptophyta</taxon>
        <taxon>Embryophyta</taxon>
        <taxon>Tracheophyta</taxon>
        <taxon>Spermatophyta</taxon>
        <taxon>Magnoliopsida</taxon>
        <taxon>eudicotyledons</taxon>
        <taxon>Gunneridae</taxon>
        <taxon>Pentapetalae</taxon>
        <taxon>rosids</taxon>
        <taxon>fabids</taxon>
        <taxon>Malpighiales</taxon>
        <taxon>Erythroxylaceae</taxon>
        <taxon>Erythroxylum</taxon>
    </lineage>
</organism>
<accession>A0AAV8SUC2</accession>
<comment type="subcellular location">
    <subcellularLocation>
        <location evidence="1">Cell membrane</location>
        <topology evidence="1">Lipid-anchor</topology>
        <topology evidence="1">GPI-anchor</topology>
    </subcellularLocation>
</comment>
<feature type="region of interest" description="Disordered" evidence="5">
    <location>
        <begin position="119"/>
        <end position="167"/>
    </location>
</feature>
<evidence type="ECO:0000313" key="8">
    <source>
        <dbReference type="EMBL" id="KAJ8755538.1"/>
    </source>
</evidence>
<feature type="compositionally biased region" description="Polar residues" evidence="5">
    <location>
        <begin position="147"/>
        <end position="167"/>
    </location>
</feature>
<keyword evidence="9" id="KW-1185">Reference proteome</keyword>
<dbReference type="EMBL" id="JAIWQS010000009">
    <property type="protein sequence ID" value="KAJ8755538.1"/>
    <property type="molecule type" value="Genomic_DNA"/>
</dbReference>
<dbReference type="SMART" id="SM00768">
    <property type="entry name" value="X8"/>
    <property type="match status" value="1"/>
</dbReference>
<gene>
    <name evidence="8" type="ORF">K2173_019336</name>
</gene>
<evidence type="ECO:0000256" key="2">
    <source>
        <dbReference type="ARBA" id="ARBA00022622"/>
    </source>
</evidence>